<evidence type="ECO:0000313" key="3">
    <source>
        <dbReference type="Proteomes" id="UP001258017"/>
    </source>
</evidence>
<dbReference type="AlphaFoldDB" id="A0AAD9RFU8"/>
<evidence type="ECO:0000313" key="2">
    <source>
        <dbReference type="EMBL" id="KAK2578966.1"/>
    </source>
</evidence>
<evidence type="ECO:0000256" key="1">
    <source>
        <dbReference type="SAM" id="SignalP"/>
    </source>
</evidence>
<organism evidence="2 3">
    <name type="scientific">Odynerus spinipes</name>
    <dbReference type="NCBI Taxonomy" id="1348599"/>
    <lineage>
        <taxon>Eukaryota</taxon>
        <taxon>Metazoa</taxon>
        <taxon>Ecdysozoa</taxon>
        <taxon>Arthropoda</taxon>
        <taxon>Hexapoda</taxon>
        <taxon>Insecta</taxon>
        <taxon>Pterygota</taxon>
        <taxon>Neoptera</taxon>
        <taxon>Endopterygota</taxon>
        <taxon>Hymenoptera</taxon>
        <taxon>Apocrita</taxon>
        <taxon>Aculeata</taxon>
        <taxon>Vespoidea</taxon>
        <taxon>Vespidae</taxon>
        <taxon>Eumeninae</taxon>
        <taxon>Odynerus</taxon>
    </lineage>
</organism>
<reference evidence="2" key="2">
    <citation type="journal article" date="2023" name="Commun. Biol.">
        <title>Intrasexual cuticular hydrocarbon dimorphism in a wasp sheds light on hydrocarbon biosynthesis genes in Hymenoptera.</title>
        <authorList>
            <person name="Moris V.C."/>
            <person name="Podsiadlowski L."/>
            <person name="Martin S."/>
            <person name="Oeyen J.P."/>
            <person name="Donath A."/>
            <person name="Petersen M."/>
            <person name="Wilbrandt J."/>
            <person name="Misof B."/>
            <person name="Liedtke D."/>
            <person name="Thamm M."/>
            <person name="Scheiner R."/>
            <person name="Schmitt T."/>
            <person name="Niehuis O."/>
        </authorList>
    </citation>
    <scope>NUCLEOTIDE SEQUENCE</scope>
    <source>
        <strain evidence="2">GBR_01_08_01A</strain>
    </source>
</reference>
<keyword evidence="3" id="KW-1185">Reference proteome</keyword>
<gene>
    <name evidence="2" type="ORF">KPH14_011169</name>
</gene>
<protein>
    <submittedName>
        <fullName evidence="2">Uncharacterized protein</fullName>
    </submittedName>
</protein>
<comment type="caution">
    <text evidence="2">The sequence shown here is derived from an EMBL/GenBank/DDBJ whole genome shotgun (WGS) entry which is preliminary data.</text>
</comment>
<dbReference type="EMBL" id="JAIFRP010000130">
    <property type="protein sequence ID" value="KAK2578966.1"/>
    <property type="molecule type" value="Genomic_DNA"/>
</dbReference>
<dbReference type="Proteomes" id="UP001258017">
    <property type="component" value="Unassembled WGS sequence"/>
</dbReference>
<name>A0AAD9RFU8_9HYME</name>
<accession>A0AAD9RFU8</accession>
<feature type="signal peptide" evidence="1">
    <location>
        <begin position="1"/>
        <end position="24"/>
    </location>
</feature>
<feature type="chain" id="PRO_5042074027" evidence="1">
    <location>
        <begin position="25"/>
        <end position="79"/>
    </location>
</feature>
<sequence length="79" mass="8732">MLGRGLWTLLKLLAFAGSVATLLADSVEDWNVPAASLQEECSSKCPDLDLNQVPRNNLVIFVNDLSEWTEERISNDARA</sequence>
<reference evidence="2" key="1">
    <citation type="submission" date="2021-08" db="EMBL/GenBank/DDBJ databases">
        <authorList>
            <person name="Misof B."/>
            <person name="Oliver O."/>
            <person name="Podsiadlowski L."/>
            <person name="Donath A."/>
            <person name="Peters R."/>
            <person name="Mayer C."/>
            <person name="Rust J."/>
            <person name="Gunkel S."/>
            <person name="Lesny P."/>
            <person name="Martin S."/>
            <person name="Oeyen J.P."/>
            <person name="Petersen M."/>
            <person name="Panagiotis P."/>
            <person name="Wilbrandt J."/>
            <person name="Tanja T."/>
        </authorList>
    </citation>
    <scope>NUCLEOTIDE SEQUENCE</scope>
    <source>
        <strain evidence="2">GBR_01_08_01A</strain>
        <tissue evidence="2">Thorax + abdomen</tissue>
    </source>
</reference>
<proteinExistence type="predicted"/>
<keyword evidence="1" id="KW-0732">Signal</keyword>